<evidence type="ECO:0000256" key="16">
    <source>
        <dbReference type="ARBA" id="ARBA00023180"/>
    </source>
</evidence>
<keyword evidence="25" id="KW-1185">Reference proteome</keyword>
<dbReference type="InterPro" id="IPR000719">
    <property type="entry name" value="Prot_kinase_dom"/>
</dbReference>
<reference evidence="25" key="1">
    <citation type="journal article" date="2014" name="Science">
        <title>Ancient hybridizations among the ancestral genomes of bread wheat.</title>
        <authorList>
            <consortium name="International Wheat Genome Sequencing Consortium,"/>
            <person name="Marcussen T."/>
            <person name="Sandve S.R."/>
            <person name="Heier L."/>
            <person name="Spannagl M."/>
            <person name="Pfeifer M."/>
            <person name="Jakobsen K.S."/>
            <person name="Wulff B.B."/>
            <person name="Steuernagel B."/>
            <person name="Mayer K.F."/>
            <person name="Olsen O.A."/>
        </authorList>
    </citation>
    <scope>NUCLEOTIDE SEQUENCE [LARGE SCALE GENOMIC DNA]</scope>
    <source>
        <strain evidence="25">cv. AL8/78</strain>
    </source>
</reference>
<evidence type="ECO:0000256" key="15">
    <source>
        <dbReference type="ARBA" id="ARBA00023170"/>
    </source>
</evidence>
<accession>A0A452ZUI5</accession>
<dbReference type="CDD" id="cd12087">
    <property type="entry name" value="TM_EGFR-like"/>
    <property type="match status" value="1"/>
</dbReference>
<keyword evidence="13 21" id="KW-1133">Transmembrane helix</keyword>
<reference evidence="25" key="2">
    <citation type="journal article" date="2017" name="Nat. Plants">
        <title>The Aegilops tauschii genome reveals multiple impacts of transposons.</title>
        <authorList>
            <person name="Zhao G."/>
            <person name="Zou C."/>
            <person name="Li K."/>
            <person name="Wang K."/>
            <person name="Li T."/>
            <person name="Gao L."/>
            <person name="Zhang X."/>
            <person name="Wang H."/>
            <person name="Yang Z."/>
            <person name="Liu X."/>
            <person name="Jiang W."/>
            <person name="Mao L."/>
            <person name="Kong X."/>
            <person name="Jiao Y."/>
            <person name="Jia J."/>
        </authorList>
    </citation>
    <scope>NUCLEOTIDE SEQUENCE [LARGE SCALE GENOMIC DNA]</scope>
    <source>
        <strain evidence="25">cv. AL8/78</strain>
    </source>
</reference>
<dbReference type="PROSITE" id="PS00107">
    <property type="entry name" value="PROTEIN_KINASE_ATP"/>
    <property type="match status" value="1"/>
</dbReference>
<dbReference type="Gramene" id="AET1Gv20922100.3">
    <property type="protein sequence ID" value="AET1Gv20922100.3"/>
    <property type="gene ID" value="AET1Gv20922100"/>
</dbReference>
<evidence type="ECO:0000256" key="1">
    <source>
        <dbReference type="ARBA" id="ARBA00000822"/>
    </source>
</evidence>
<evidence type="ECO:0000256" key="4">
    <source>
        <dbReference type="ARBA" id="ARBA00010217"/>
    </source>
</evidence>
<dbReference type="GO" id="GO:0002229">
    <property type="term" value="P:defense response to oomycetes"/>
    <property type="evidence" value="ECO:0007669"/>
    <property type="project" value="UniProtKB-ARBA"/>
</dbReference>
<dbReference type="SUPFAM" id="SSF53955">
    <property type="entry name" value="Lysozyme-like"/>
    <property type="match status" value="1"/>
</dbReference>
<dbReference type="InterPro" id="IPR000726">
    <property type="entry name" value="Glyco_hydro_19_cat"/>
</dbReference>
<evidence type="ECO:0000259" key="23">
    <source>
        <dbReference type="PROSITE" id="PS50011"/>
    </source>
</evidence>
<dbReference type="Pfam" id="PF00069">
    <property type="entry name" value="Pkinase"/>
    <property type="match status" value="1"/>
</dbReference>
<dbReference type="InterPro" id="IPR008271">
    <property type="entry name" value="Ser/Thr_kinase_AS"/>
</dbReference>
<dbReference type="GO" id="GO:0006032">
    <property type="term" value="P:chitin catabolic process"/>
    <property type="evidence" value="ECO:0007669"/>
    <property type="project" value="InterPro"/>
</dbReference>
<keyword evidence="14 21" id="KW-0472">Membrane</keyword>
<evidence type="ECO:0000256" key="14">
    <source>
        <dbReference type="ARBA" id="ARBA00023136"/>
    </source>
</evidence>
<dbReference type="GO" id="GO:0000272">
    <property type="term" value="P:polysaccharide catabolic process"/>
    <property type="evidence" value="ECO:0007669"/>
    <property type="project" value="UniProtKB-KW"/>
</dbReference>
<feature type="transmembrane region" description="Helical" evidence="21">
    <location>
        <begin position="297"/>
        <end position="320"/>
    </location>
</feature>
<comment type="similarity">
    <text evidence="3">In the N-terminal section; belongs to the leguminous lectin family.</text>
</comment>
<keyword evidence="18" id="KW-0624">Polysaccharide degradation</keyword>
<dbReference type="PROSITE" id="PS00108">
    <property type="entry name" value="PROTEIN_KINASE_ST"/>
    <property type="match status" value="1"/>
</dbReference>
<dbReference type="InterPro" id="IPR011009">
    <property type="entry name" value="Kinase-like_dom_sf"/>
</dbReference>
<dbReference type="GO" id="GO:0005524">
    <property type="term" value="F:ATP binding"/>
    <property type="evidence" value="ECO:0007669"/>
    <property type="project" value="UniProtKB-UniRule"/>
</dbReference>
<dbReference type="AlphaFoldDB" id="A0A452ZUI5"/>
<dbReference type="GO" id="GO:0016998">
    <property type="term" value="P:cell wall macromolecule catabolic process"/>
    <property type="evidence" value="ECO:0007669"/>
    <property type="project" value="InterPro"/>
</dbReference>
<evidence type="ECO:0000256" key="2">
    <source>
        <dbReference type="ARBA" id="ARBA00004251"/>
    </source>
</evidence>
<dbReference type="GO" id="GO:0004672">
    <property type="term" value="F:protein kinase activity"/>
    <property type="evidence" value="ECO:0007669"/>
    <property type="project" value="InterPro"/>
</dbReference>
<dbReference type="FunFam" id="3.30.200.20:FF:000168">
    <property type="entry name" value="L-type lectin-domain containing receptor kinase IX.1"/>
    <property type="match status" value="1"/>
</dbReference>
<keyword evidence="12 19" id="KW-0067">ATP-binding</keyword>
<evidence type="ECO:0000256" key="21">
    <source>
        <dbReference type="SAM" id="Phobius"/>
    </source>
</evidence>
<dbReference type="GO" id="GO:0005886">
    <property type="term" value="C:plasma membrane"/>
    <property type="evidence" value="ECO:0007669"/>
    <property type="project" value="UniProtKB-SubCell"/>
</dbReference>
<comment type="subcellular location">
    <subcellularLocation>
        <location evidence="2">Cell membrane</location>
        <topology evidence="2">Single-pass type I membrane protein</topology>
    </subcellularLocation>
</comment>
<evidence type="ECO:0000256" key="6">
    <source>
        <dbReference type="ARBA" id="ARBA00022475"/>
    </source>
</evidence>
<keyword evidence="10 19" id="KW-0547">Nucleotide-binding</keyword>
<evidence type="ECO:0000256" key="22">
    <source>
        <dbReference type="SAM" id="SignalP"/>
    </source>
</evidence>
<evidence type="ECO:0000256" key="19">
    <source>
        <dbReference type="PROSITE-ProRule" id="PRU10141"/>
    </source>
</evidence>
<evidence type="ECO:0000256" key="12">
    <source>
        <dbReference type="ARBA" id="ARBA00022840"/>
    </source>
</evidence>
<sequence length="703" mass="77195">ACDAHSPHCIHHITLLMGHGSMTRVLALAAAMLAATGIGMASGQQAGVPSIISRDTFDYMLGNRSQSGCEGGAFYTYDAFVQAANASKLRGFGTIGDEDTRRDECYACAAGYCWVKEQKPTIARYYGRGPIQLTHDYNYRQAGDALGLDLLGNPDLVSTDPVVAFKTAIWWWMTPQAPKPSCHAVMTDGWTPSTQERDAGMLPGYGMTTYIINGTLECGKGYGTAPAKDRVRYYKMYCGILQVGYGDNMVCKNMKLAQPPLSPPPLGGMNQMQRRPAQPPLPAQTLEESPPPPKTGLLIGISVGSVLFLIILIASIWFLLRQHQREQEKIRQQTTEQELEEDNFLEDDQAMEDDFEKGTGPKRFHYKDLAVATDNFSNDKKLGQGGFGSVYRGFLSELNLHVAIKRVSKGSRQGRKEYASEVRVISRLRHKNLVQLIGWCHGGSDLLLVYELMPNGSLDRHLYGANNVLLPWSVRHEIVLGLGSALLYLHQDWEQCVLHRDIKPSNVMLDALFNAKLGDFGLAKLVEHGRGSLTTAPAGTMGYMDPECMTTGRTNTESDVYSFGVVLLEIACGRGPVVVAQEEEDAMHLAQWVWNWYGRGRILGAADTRLGGEFNAREMECVMLVGLWCAQLDCNLRPSVRQAVNVLRAEAPLPVLPARMPVAAYMPPSVDIHSCTTSSFVTVGTGGSVVDTTRQAGPEHLLC</sequence>
<dbReference type="STRING" id="200361.A0A452ZUI5"/>
<evidence type="ECO:0000313" key="25">
    <source>
        <dbReference type="Proteomes" id="UP000015105"/>
    </source>
</evidence>
<comment type="similarity">
    <text evidence="4">In the C-terminal section; belongs to the protein kinase superfamily. Ser/Thr protein kinase family.</text>
</comment>
<evidence type="ECO:0000256" key="17">
    <source>
        <dbReference type="ARBA" id="ARBA00023277"/>
    </source>
</evidence>
<dbReference type="InterPro" id="IPR050528">
    <property type="entry name" value="L-type_Lectin-RKs"/>
</dbReference>
<dbReference type="InterPro" id="IPR017441">
    <property type="entry name" value="Protein_kinase_ATP_BS"/>
</dbReference>
<dbReference type="CDD" id="cd00325">
    <property type="entry name" value="chitinase_GH19"/>
    <property type="match status" value="1"/>
</dbReference>
<dbReference type="Pfam" id="PF00182">
    <property type="entry name" value="Glyco_hydro_19"/>
    <property type="match status" value="2"/>
</dbReference>
<dbReference type="Proteomes" id="UP000015105">
    <property type="component" value="Chromosome 1D"/>
</dbReference>
<feature type="chain" id="PRO_5019188259" description="chitinase" evidence="22">
    <location>
        <begin position="44"/>
        <end position="703"/>
    </location>
</feature>
<organism evidence="24 25">
    <name type="scientific">Aegilops tauschii subsp. strangulata</name>
    <name type="common">Goatgrass</name>
    <dbReference type="NCBI Taxonomy" id="200361"/>
    <lineage>
        <taxon>Eukaryota</taxon>
        <taxon>Viridiplantae</taxon>
        <taxon>Streptophyta</taxon>
        <taxon>Embryophyta</taxon>
        <taxon>Tracheophyta</taxon>
        <taxon>Spermatophyta</taxon>
        <taxon>Magnoliopsida</taxon>
        <taxon>Liliopsida</taxon>
        <taxon>Poales</taxon>
        <taxon>Poaceae</taxon>
        <taxon>BOP clade</taxon>
        <taxon>Pooideae</taxon>
        <taxon>Triticodae</taxon>
        <taxon>Triticeae</taxon>
        <taxon>Triticinae</taxon>
        <taxon>Aegilops</taxon>
    </lineage>
</organism>
<keyword evidence="11" id="KW-0418">Kinase</keyword>
<evidence type="ECO:0000256" key="3">
    <source>
        <dbReference type="ARBA" id="ARBA00008536"/>
    </source>
</evidence>
<dbReference type="GO" id="GO:0008843">
    <property type="term" value="F:endochitinase activity"/>
    <property type="evidence" value="ECO:0007669"/>
    <property type="project" value="UniProtKB-EC"/>
</dbReference>
<dbReference type="FunFam" id="1.10.510.10:FF:000240">
    <property type="entry name" value="Lectin-domain containing receptor kinase A4.3"/>
    <property type="match status" value="1"/>
</dbReference>
<dbReference type="Gene3D" id="3.30.20.10">
    <property type="entry name" value="Endochitinase, domain 2"/>
    <property type="match status" value="1"/>
</dbReference>
<evidence type="ECO:0000256" key="8">
    <source>
        <dbReference type="ARBA" id="ARBA00022692"/>
    </source>
</evidence>
<feature type="signal peptide" evidence="22">
    <location>
        <begin position="1"/>
        <end position="43"/>
    </location>
</feature>
<keyword evidence="7" id="KW-0808">Transferase</keyword>
<dbReference type="PROSITE" id="PS50011">
    <property type="entry name" value="PROTEIN_KINASE_DOM"/>
    <property type="match status" value="1"/>
</dbReference>
<evidence type="ECO:0000256" key="20">
    <source>
        <dbReference type="SAM" id="MobiDB-lite"/>
    </source>
</evidence>
<evidence type="ECO:0000256" key="5">
    <source>
        <dbReference type="ARBA" id="ARBA00012729"/>
    </source>
</evidence>
<keyword evidence="8 21" id="KW-0812">Transmembrane</keyword>
<feature type="region of interest" description="Disordered" evidence="20">
    <location>
        <begin position="261"/>
        <end position="291"/>
    </location>
</feature>
<dbReference type="EC" id="3.2.1.14" evidence="5"/>
<keyword evidence="17" id="KW-0119">Carbohydrate metabolism</keyword>
<dbReference type="SMART" id="SM00220">
    <property type="entry name" value="S_TKc"/>
    <property type="match status" value="1"/>
</dbReference>
<proteinExistence type="inferred from homology"/>
<dbReference type="CDD" id="cd14066">
    <property type="entry name" value="STKc_IRAK"/>
    <property type="match status" value="1"/>
</dbReference>
<comment type="catalytic activity">
    <reaction evidence="1">
        <text>Random endo-hydrolysis of N-acetyl-beta-D-glucosaminide (1-&gt;4)-beta-linkages in chitin and chitodextrins.</text>
        <dbReference type="EC" id="3.2.1.14"/>
    </reaction>
</comment>
<evidence type="ECO:0000256" key="9">
    <source>
        <dbReference type="ARBA" id="ARBA00022729"/>
    </source>
</evidence>
<evidence type="ECO:0000256" key="18">
    <source>
        <dbReference type="ARBA" id="ARBA00023326"/>
    </source>
</evidence>
<dbReference type="Gene3D" id="1.10.510.10">
    <property type="entry name" value="Transferase(Phosphotransferase) domain 1"/>
    <property type="match status" value="1"/>
</dbReference>
<dbReference type="Gene3D" id="3.30.200.20">
    <property type="entry name" value="Phosphorylase Kinase, domain 1"/>
    <property type="match status" value="1"/>
</dbReference>
<keyword evidence="6" id="KW-1003">Cell membrane</keyword>
<keyword evidence="16" id="KW-0325">Glycoprotein</keyword>
<dbReference type="PANTHER" id="PTHR27007">
    <property type="match status" value="1"/>
</dbReference>
<protein>
    <recommendedName>
        <fullName evidence="5">chitinase</fullName>
        <ecNumber evidence="5">3.2.1.14</ecNumber>
    </recommendedName>
</protein>
<dbReference type="EnsemblPlants" id="AET1Gv20922100.3">
    <property type="protein sequence ID" value="AET1Gv20922100.3"/>
    <property type="gene ID" value="AET1Gv20922100"/>
</dbReference>
<feature type="binding site" evidence="19">
    <location>
        <position position="405"/>
    </location>
    <ligand>
        <name>ATP</name>
        <dbReference type="ChEBI" id="CHEBI:30616"/>
    </ligand>
</feature>
<evidence type="ECO:0000256" key="13">
    <source>
        <dbReference type="ARBA" id="ARBA00022989"/>
    </source>
</evidence>
<name>A0A452ZUI5_AEGTS</name>
<dbReference type="InterPro" id="IPR023346">
    <property type="entry name" value="Lysozyme-like_dom_sf"/>
</dbReference>
<reference evidence="24" key="5">
    <citation type="journal article" date="2021" name="G3 (Bethesda)">
        <title>Aegilops tauschii genome assembly Aet v5.0 features greater sequence contiguity and improved annotation.</title>
        <authorList>
            <person name="Wang L."/>
            <person name="Zhu T."/>
            <person name="Rodriguez J.C."/>
            <person name="Deal K.R."/>
            <person name="Dubcovsky J."/>
            <person name="McGuire P.E."/>
            <person name="Lux T."/>
            <person name="Spannagl M."/>
            <person name="Mayer K.F.X."/>
            <person name="Baldrich P."/>
            <person name="Meyers B.C."/>
            <person name="Huo N."/>
            <person name="Gu Y.Q."/>
            <person name="Zhou H."/>
            <person name="Devos K.M."/>
            <person name="Bennetzen J.L."/>
            <person name="Unver T."/>
            <person name="Budak H."/>
            <person name="Gulick P.J."/>
            <person name="Galiba G."/>
            <person name="Kalapos B."/>
            <person name="Nelson D.R."/>
            <person name="Li P."/>
            <person name="You F.M."/>
            <person name="Luo M.C."/>
            <person name="Dvorak J."/>
        </authorList>
    </citation>
    <scope>NUCLEOTIDE SEQUENCE [LARGE SCALE GENOMIC DNA]</scope>
    <source>
        <strain evidence="24">cv. AL8/78</strain>
    </source>
</reference>
<dbReference type="Gene3D" id="1.10.530.10">
    <property type="match status" value="2"/>
</dbReference>
<keyword evidence="15" id="KW-0675">Receptor</keyword>
<evidence type="ECO:0000256" key="11">
    <source>
        <dbReference type="ARBA" id="ARBA00022777"/>
    </source>
</evidence>
<reference evidence="24" key="3">
    <citation type="journal article" date="2017" name="Nature">
        <title>Genome sequence of the progenitor of the wheat D genome Aegilops tauschii.</title>
        <authorList>
            <person name="Luo M.C."/>
            <person name="Gu Y.Q."/>
            <person name="Puiu D."/>
            <person name="Wang H."/>
            <person name="Twardziok S.O."/>
            <person name="Deal K.R."/>
            <person name="Huo N."/>
            <person name="Zhu T."/>
            <person name="Wang L."/>
            <person name="Wang Y."/>
            <person name="McGuire P.E."/>
            <person name="Liu S."/>
            <person name="Long H."/>
            <person name="Ramasamy R.K."/>
            <person name="Rodriguez J.C."/>
            <person name="Van S.L."/>
            <person name="Yuan L."/>
            <person name="Wang Z."/>
            <person name="Xia Z."/>
            <person name="Xiao L."/>
            <person name="Anderson O.D."/>
            <person name="Ouyang S."/>
            <person name="Liang Y."/>
            <person name="Zimin A.V."/>
            <person name="Pertea G."/>
            <person name="Qi P."/>
            <person name="Bennetzen J.L."/>
            <person name="Dai X."/>
            <person name="Dawson M.W."/>
            <person name="Muller H.G."/>
            <person name="Kugler K."/>
            <person name="Rivarola-Duarte L."/>
            <person name="Spannagl M."/>
            <person name="Mayer K.F.X."/>
            <person name="Lu F.H."/>
            <person name="Bevan M.W."/>
            <person name="Leroy P."/>
            <person name="Li P."/>
            <person name="You F.M."/>
            <person name="Sun Q."/>
            <person name="Liu Z."/>
            <person name="Lyons E."/>
            <person name="Wicker T."/>
            <person name="Salzberg S.L."/>
            <person name="Devos K.M."/>
            <person name="Dvorak J."/>
        </authorList>
    </citation>
    <scope>NUCLEOTIDE SEQUENCE [LARGE SCALE GENOMIC DNA]</scope>
    <source>
        <strain evidence="24">cv. AL8/78</strain>
    </source>
</reference>
<keyword evidence="9 22" id="KW-0732">Signal</keyword>
<evidence type="ECO:0000313" key="24">
    <source>
        <dbReference type="EnsemblPlants" id="AET1Gv20922100.3"/>
    </source>
</evidence>
<reference evidence="24" key="4">
    <citation type="submission" date="2019-03" db="UniProtKB">
        <authorList>
            <consortium name="EnsemblPlants"/>
        </authorList>
    </citation>
    <scope>IDENTIFICATION</scope>
</reference>
<evidence type="ECO:0000256" key="10">
    <source>
        <dbReference type="ARBA" id="ARBA00022741"/>
    </source>
</evidence>
<dbReference type="SUPFAM" id="SSF56112">
    <property type="entry name" value="Protein kinase-like (PK-like)"/>
    <property type="match status" value="1"/>
</dbReference>
<evidence type="ECO:0000256" key="7">
    <source>
        <dbReference type="ARBA" id="ARBA00022679"/>
    </source>
</evidence>
<feature type="domain" description="Protein kinase" evidence="23">
    <location>
        <begin position="376"/>
        <end position="656"/>
    </location>
</feature>